<comment type="caution">
    <text evidence="3">The sequence shown here is derived from an EMBL/GenBank/DDBJ whole genome shotgun (WGS) entry which is preliminary data.</text>
</comment>
<evidence type="ECO:0000259" key="2">
    <source>
        <dbReference type="Pfam" id="PF20177"/>
    </source>
</evidence>
<name>A0A7Y9S311_9ACTN</name>
<evidence type="ECO:0000313" key="3">
    <source>
        <dbReference type="EMBL" id="NYG60391.1"/>
    </source>
</evidence>
<keyword evidence="1" id="KW-1133">Transmembrane helix</keyword>
<keyword evidence="1" id="KW-0812">Transmembrane</keyword>
<feature type="transmembrane region" description="Helical" evidence="1">
    <location>
        <begin position="105"/>
        <end position="125"/>
    </location>
</feature>
<organism evidence="3 4">
    <name type="scientific">Nocardioides daedukensis</name>
    <dbReference type="NCBI Taxonomy" id="634462"/>
    <lineage>
        <taxon>Bacteria</taxon>
        <taxon>Bacillati</taxon>
        <taxon>Actinomycetota</taxon>
        <taxon>Actinomycetes</taxon>
        <taxon>Propionibacteriales</taxon>
        <taxon>Nocardioidaceae</taxon>
        <taxon>Nocardioides</taxon>
    </lineage>
</organism>
<dbReference type="Pfam" id="PF20177">
    <property type="entry name" value="DUF6542"/>
    <property type="match status" value="1"/>
</dbReference>
<feature type="transmembrane region" description="Helical" evidence="1">
    <location>
        <begin position="42"/>
        <end position="59"/>
    </location>
</feature>
<keyword evidence="1" id="KW-0472">Membrane</keyword>
<proteinExistence type="predicted"/>
<feature type="transmembrane region" description="Helical" evidence="1">
    <location>
        <begin position="18"/>
        <end position="36"/>
    </location>
</feature>
<evidence type="ECO:0000256" key="1">
    <source>
        <dbReference type="SAM" id="Phobius"/>
    </source>
</evidence>
<gene>
    <name evidence="3" type="ORF">BJ980_003314</name>
</gene>
<dbReference type="Proteomes" id="UP000540656">
    <property type="component" value="Unassembled WGS sequence"/>
</dbReference>
<accession>A0A7Y9S311</accession>
<dbReference type="AlphaFoldDB" id="A0A7Y9S311"/>
<reference evidence="3 4" key="1">
    <citation type="submission" date="2020-07" db="EMBL/GenBank/DDBJ databases">
        <title>Sequencing the genomes of 1000 actinobacteria strains.</title>
        <authorList>
            <person name="Klenk H.-P."/>
        </authorList>
    </citation>
    <scope>NUCLEOTIDE SEQUENCE [LARGE SCALE GENOMIC DNA]</scope>
    <source>
        <strain evidence="3 4">DSM 23819</strain>
    </source>
</reference>
<sequence length="149" mass="16144">MARARTLWEEGTEPGRPVAAMGVAIALSAVVVELVAHGRLGWFFDLVFVLTCCAMALRVRPSDFFLIGVLPPLLMLSVFWLLALASSATIADEVDGTIQAVITGLANHSGALISGYALCLGALAMRQQVYRKRRDARRTPRGRRPVPNL</sequence>
<dbReference type="EMBL" id="JACCAA010000001">
    <property type="protein sequence ID" value="NYG60391.1"/>
    <property type="molecule type" value="Genomic_DNA"/>
</dbReference>
<feature type="transmembrane region" description="Helical" evidence="1">
    <location>
        <begin position="64"/>
        <end position="85"/>
    </location>
</feature>
<dbReference type="InterPro" id="IPR046672">
    <property type="entry name" value="DUF6542"/>
</dbReference>
<dbReference type="RefSeq" id="WP_425490338.1">
    <property type="nucleotide sequence ID" value="NZ_JACCAA010000001.1"/>
</dbReference>
<keyword evidence="4" id="KW-1185">Reference proteome</keyword>
<evidence type="ECO:0000313" key="4">
    <source>
        <dbReference type="Proteomes" id="UP000540656"/>
    </source>
</evidence>
<feature type="domain" description="DUF6542" evidence="2">
    <location>
        <begin position="19"/>
        <end position="120"/>
    </location>
</feature>
<protein>
    <recommendedName>
        <fullName evidence="2">DUF6542 domain-containing protein</fullName>
    </recommendedName>
</protein>